<reference evidence="2 3" key="1">
    <citation type="submission" date="2016-07" db="EMBL/GenBank/DDBJ databases">
        <title>Multiple horizontal gene transfer events from other fungi enriched the ability of initially mycotrophic Trichoderma (Ascomycota) to feed on dead plant biomass.</title>
        <authorList>
            <consortium name="DOE Joint Genome Institute"/>
            <person name="Aerts A."/>
            <person name="Atanasova L."/>
            <person name="Chenthamara K."/>
            <person name="Zhang J."/>
            <person name="Grujic M."/>
            <person name="Henrissat B."/>
            <person name="Kuo A."/>
            <person name="Salamov A."/>
            <person name="Lipzen A."/>
            <person name="Labutti K."/>
            <person name="Barry K."/>
            <person name="Miao Y."/>
            <person name="Rahimi M.J."/>
            <person name="Shen Q."/>
            <person name="Grigoriev I.V."/>
            <person name="Kubicek C.P."/>
            <person name="Druzhinina I.S."/>
        </authorList>
    </citation>
    <scope>NUCLEOTIDE SEQUENCE [LARGE SCALE GENOMIC DNA]</scope>
    <source>
        <strain evidence="2 3">CBS 226.95</strain>
    </source>
</reference>
<keyword evidence="3" id="KW-1185">Reference proteome</keyword>
<dbReference type="EMBL" id="KZ679676">
    <property type="protein sequence ID" value="PTB59648.1"/>
    <property type="molecule type" value="Genomic_DNA"/>
</dbReference>
<organism evidence="2 3">
    <name type="scientific">Trichoderma harzianum CBS 226.95</name>
    <dbReference type="NCBI Taxonomy" id="983964"/>
    <lineage>
        <taxon>Eukaryota</taxon>
        <taxon>Fungi</taxon>
        <taxon>Dikarya</taxon>
        <taxon>Ascomycota</taxon>
        <taxon>Pezizomycotina</taxon>
        <taxon>Sordariomycetes</taxon>
        <taxon>Hypocreomycetidae</taxon>
        <taxon>Hypocreales</taxon>
        <taxon>Hypocreaceae</taxon>
        <taxon>Trichoderma</taxon>
    </lineage>
</organism>
<evidence type="ECO:0000256" key="1">
    <source>
        <dbReference type="SAM" id="SignalP"/>
    </source>
</evidence>
<protein>
    <submittedName>
        <fullName evidence="2">Uncharacterized protein</fullName>
    </submittedName>
</protein>
<gene>
    <name evidence="2" type="ORF">M431DRAFT_310561</name>
</gene>
<feature type="chain" id="PRO_5015784320" evidence="1">
    <location>
        <begin position="20"/>
        <end position="130"/>
    </location>
</feature>
<dbReference type="AlphaFoldDB" id="A0A2T4ARS9"/>
<dbReference type="RefSeq" id="XP_024779325.1">
    <property type="nucleotide sequence ID" value="XM_024914219.1"/>
</dbReference>
<dbReference type="Proteomes" id="UP000241690">
    <property type="component" value="Unassembled WGS sequence"/>
</dbReference>
<dbReference type="GeneID" id="36622784"/>
<proteinExistence type="predicted"/>
<feature type="signal peptide" evidence="1">
    <location>
        <begin position="1"/>
        <end position="19"/>
    </location>
</feature>
<name>A0A2T4ARS9_TRIHA</name>
<sequence length="130" mass="14505">MLGSLVLLRLGVAVQLGSALWVVSPAPHARGRGSRILLHMTAMLLGYFWVDSLKEQGSRMMLLHSAIPRPVNTVAQSLVHVACKSFCSIRCIQRSARRQSRRWLQLVSLGLLAYCKPCRVSVVVHEMRTN</sequence>
<keyword evidence="1" id="KW-0732">Signal</keyword>
<evidence type="ECO:0000313" key="2">
    <source>
        <dbReference type="EMBL" id="PTB59648.1"/>
    </source>
</evidence>
<evidence type="ECO:0000313" key="3">
    <source>
        <dbReference type="Proteomes" id="UP000241690"/>
    </source>
</evidence>
<accession>A0A2T4ARS9</accession>